<dbReference type="SUPFAM" id="SSF50475">
    <property type="entry name" value="FMN-binding split barrel"/>
    <property type="match status" value="1"/>
</dbReference>
<comment type="caution">
    <text evidence="3">The sequence shown here is derived from an EMBL/GenBank/DDBJ whole genome shotgun (WGS) entry which is preliminary data.</text>
</comment>
<dbReference type="InterPro" id="IPR012349">
    <property type="entry name" value="Split_barrel_FMN-bd"/>
</dbReference>
<organism evidence="3 4">
    <name type="scientific">Mycolicibacterium flavescens</name>
    <name type="common">Mycobacterium flavescens</name>
    <dbReference type="NCBI Taxonomy" id="1776"/>
    <lineage>
        <taxon>Bacteria</taxon>
        <taxon>Bacillati</taxon>
        <taxon>Actinomycetota</taxon>
        <taxon>Actinomycetes</taxon>
        <taxon>Mycobacteriales</taxon>
        <taxon>Mycobacteriaceae</taxon>
        <taxon>Mycolicibacterium</taxon>
    </lineage>
</organism>
<comment type="catalytic activity">
    <reaction evidence="2">
        <text>oxidized coenzyme F420-(gamma-L-Glu)(n) + a quinol + H(+) = reduced coenzyme F420-(gamma-L-Glu)(n) + a quinone</text>
        <dbReference type="Rhea" id="RHEA:39663"/>
        <dbReference type="Rhea" id="RHEA-COMP:12939"/>
        <dbReference type="Rhea" id="RHEA-COMP:14378"/>
        <dbReference type="ChEBI" id="CHEBI:15378"/>
        <dbReference type="ChEBI" id="CHEBI:24646"/>
        <dbReference type="ChEBI" id="CHEBI:132124"/>
        <dbReference type="ChEBI" id="CHEBI:133980"/>
        <dbReference type="ChEBI" id="CHEBI:139511"/>
    </reaction>
</comment>
<evidence type="ECO:0000313" key="4">
    <source>
        <dbReference type="Proteomes" id="UP000094053"/>
    </source>
</evidence>
<dbReference type="OrthoDB" id="8225825at2"/>
<dbReference type="GO" id="GO:0005886">
    <property type="term" value="C:plasma membrane"/>
    <property type="evidence" value="ECO:0007669"/>
    <property type="project" value="TreeGrafter"/>
</dbReference>
<sequence length="157" mass="17773">MNQERLARQSNRIVVRWPRAQRALGRTHARLYRLTGGRIGRRWFAGAPVMLLETVGRRTGQTRVTPVLYQASGDALVVMAANAGSSRTPAWWLNLQQAGRGVVQIGTTRRSVRPRELAGAERDRAFTSFVEMYPQAAHYGRFTDRRFPVVALEPDDR</sequence>
<dbReference type="AlphaFoldDB" id="A0A1E3RPM0"/>
<accession>A0A1E3RPM0</accession>
<protein>
    <recommendedName>
        <fullName evidence="5">Nitroreductase</fullName>
    </recommendedName>
</protein>
<proteinExistence type="inferred from homology"/>
<evidence type="ECO:0008006" key="5">
    <source>
        <dbReference type="Google" id="ProtNLM"/>
    </source>
</evidence>
<dbReference type="Proteomes" id="UP000094053">
    <property type="component" value="Unassembled WGS sequence"/>
</dbReference>
<name>A0A1E3RPM0_MYCFV</name>
<dbReference type="EMBL" id="MIHA01000002">
    <property type="protein sequence ID" value="ODQ91845.1"/>
    <property type="molecule type" value="Genomic_DNA"/>
</dbReference>
<evidence type="ECO:0000256" key="2">
    <source>
        <dbReference type="ARBA" id="ARBA00049106"/>
    </source>
</evidence>
<dbReference type="InterPro" id="IPR004378">
    <property type="entry name" value="F420H2_quin_Rdtase"/>
</dbReference>
<gene>
    <name evidence="3" type="ORF">BHQ18_03015</name>
</gene>
<dbReference type="Gene3D" id="2.30.110.10">
    <property type="entry name" value="Electron Transport, Fmn-binding Protein, Chain A"/>
    <property type="match status" value="1"/>
</dbReference>
<evidence type="ECO:0000313" key="3">
    <source>
        <dbReference type="EMBL" id="ODQ91845.1"/>
    </source>
</evidence>
<dbReference type="STRING" id="1776.BHQ18_03015"/>
<dbReference type="RefSeq" id="WP_069412101.1">
    <property type="nucleotide sequence ID" value="NZ_JACKUL010000036.1"/>
</dbReference>
<keyword evidence="4" id="KW-1185">Reference proteome</keyword>
<evidence type="ECO:0000256" key="1">
    <source>
        <dbReference type="ARBA" id="ARBA00008710"/>
    </source>
</evidence>
<dbReference type="PANTHER" id="PTHR39428:SF3">
    <property type="entry name" value="DEAZAFLAVIN-DEPENDENT NITROREDUCTASE"/>
    <property type="match status" value="1"/>
</dbReference>
<dbReference type="PANTHER" id="PTHR39428">
    <property type="entry name" value="F420H(2)-DEPENDENT QUINONE REDUCTASE RV1261C"/>
    <property type="match status" value="1"/>
</dbReference>
<dbReference type="GO" id="GO:0070967">
    <property type="term" value="F:coenzyme F420 binding"/>
    <property type="evidence" value="ECO:0007669"/>
    <property type="project" value="TreeGrafter"/>
</dbReference>
<dbReference type="GO" id="GO:0016491">
    <property type="term" value="F:oxidoreductase activity"/>
    <property type="evidence" value="ECO:0007669"/>
    <property type="project" value="InterPro"/>
</dbReference>
<dbReference type="Pfam" id="PF04075">
    <property type="entry name" value="F420H2_quin_red"/>
    <property type="match status" value="1"/>
</dbReference>
<reference evidence="4" key="1">
    <citation type="submission" date="2016-09" db="EMBL/GenBank/DDBJ databases">
        <authorList>
            <person name="Greninger A.L."/>
            <person name="Jerome K.R."/>
            <person name="Mcnair B."/>
            <person name="Wallis C."/>
            <person name="Fang F."/>
        </authorList>
    </citation>
    <scope>NUCLEOTIDE SEQUENCE [LARGE SCALE GENOMIC DNA]</scope>
    <source>
        <strain evidence="4">M6</strain>
    </source>
</reference>
<comment type="similarity">
    <text evidence="1">Belongs to the F420H(2)-dependent quinone reductase family.</text>
</comment>
<dbReference type="NCBIfam" id="TIGR00026">
    <property type="entry name" value="hi_GC_TIGR00026"/>
    <property type="match status" value="1"/>
</dbReference>